<evidence type="ECO:0000256" key="4">
    <source>
        <dbReference type="ARBA" id="ARBA00022692"/>
    </source>
</evidence>
<keyword evidence="4 18" id="KW-0812">Transmembrane</keyword>
<evidence type="ECO:0000256" key="13">
    <source>
        <dbReference type="ARBA" id="ARBA00041418"/>
    </source>
</evidence>
<evidence type="ECO:0000256" key="6">
    <source>
        <dbReference type="ARBA" id="ARBA00022984"/>
    </source>
</evidence>
<dbReference type="GO" id="GO:0015648">
    <property type="term" value="F:lipid-linked peptidoglycan transporter activity"/>
    <property type="evidence" value="ECO:0007669"/>
    <property type="project" value="TreeGrafter"/>
</dbReference>
<dbReference type="GO" id="GO:0008955">
    <property type="term" value="F:peptidoglycan glycosyltransferase activity"/>
    <property type="evidence" value="ECO:0007669"/>
    <property type="project" value="UniProtKB-EC"/>
</dbReference>
<comment type="function">
    <text evidence="16">Peptidoglycan polymerase that is essential for cell division.</text>
</comment>
<evidence type="ECO:0000256" key="9">
    <source>
        <dbReference type="ARBA" id="ARBA00032370"/>
    </source>
</evidence>
<evidence type="ECO:0000256" key="5">
    <source>
        <dbReference type="ARBA" id="ARBA00022960"/>
    </source>
</evidence>
<dbReference type="GO" id="GO:0009252">
    <property type="term" value="P:peptidoglycan biosynthetic process"/>
    <property type="evidence" value="ECO:0007669"/>
    <property type="project" value="UniProtKB-KW"/>
</dbReference>
<accession>A0A953I649</accession>
<feature type="transmembrane region" description="Helical" evidence="18">
    <location>
        <begin position="175"/>
        <end position="192"/>
    </location>
</feature>
<reference evidence="19" key="1">
    <citation type="submission" date="2017-11" db="EMBL/GenBank/DDBJ databases">
        <title>Three new genomes from thermophilic consortium.</title>
        <authorList>
            <person name="Quaggio R."/>
            <person name="Amgarten D."/>
            <person name="Setubal J.C."/>
        </authorList>
    </citation>
    <scope>NUCLEOTIDE SEQUENCE</scope>
    <source>
        <strain evidence="19">ZCTH01-B2</strain>
    </source>
</reference>
<comment type="subcellular location">
    <subcellularLocation>
        <location evidence="1">Membrane</location>
        <topology evidence="1">Multi-pass membrane protein</topology>
    </subcellularLocation>
</comment>
<feature type="transmembrane region" description="Helical" evidence="18">
    <location>
        <begin position="317"/>
        <end position="339"/>
    </location>
</feature>
<organism evidence="19 20">
    <name type="scientific">Symbiobacterium thermophilum</name>
    <dbReference type="NCBI Taxonomy" id="2734"/>
    <lineage>
        <taxon>Bacteria</taxon>
        <taxon>Bacillati</taxon>
        <taxon>Bacillota</taxon>
        <taxon>Clostridia</taxon>
        <taxon>Eubacteriales</taxon>
        <taxon>Symbiobacteriaceae</taxon>
        <taxon>Symbiobacterium</taxon>
    </lineage>
</organism>
<evidence type="ECO:0000313" key="20">
    <source>
        <dbReference type="Proteomes" id="UP000732377"/>
    </source>
</evidence>
<dbReference type="GO" id="GO:0005886">
    <property type="term" value="C:plasma membrane"/>
    <property type="evidence" value="ECO:0007669"/>
    <property type="project" value="TreeGrafter"/>
</dbReference>
<evidence type="ECO:0000256" key="17">
    <source>
        <dbReference type="SAM" id="MobiDB-lite"/>
    </source>
</evidence>
<feature type="transmembrane region" description="Helical" evidence="18">
    <location>
        <begin position="285"/>
        <end position="305"/>
    </location>
</feature>
<evidence type="ECO:0000256" key="16">
    <source>
        <dbReference type="ARBA" id="ARBA00049966"/>
    </source>
</evidence>
<protein>
    <recommendedName>
        <fullName evidence="12">Probable peptidoglycan glycosyltransferase FtsW</fullName>
        <ecNumber evidence="14">2.4.99.28</ecNumber>
    </recommendedName>
    <alternativeName>
        <fullName evidence="13">Cell division protein FtsW</fullName>
    </alternativeName>
    <alternativeName>
        <fullName evidence="10">Cell wall polymerase</fullName>
    </alternativeName>
    <alternativeName>
        <fullName evidence="9">Peptidoglycan polymerase</fullName>
    </alternativeName>
</protein>
<dbReference type="GO" id="GO:0032153">
    <property type="term" value="C:cell division site"/>
    <property type="evidence" value="ECO:0007669"/>
    <property type="project" value="TreeGrafter"/>
</dbReference>
<dbReference type="PANTHER" id="PTHR30474">
    <property type="entry name" value="CELL CYCLE PROTEIN"/>
    <property type="match status" value="1"/>
</dbReference>
<dbReference type="EC" id="2.4.99.28" evidence="14"/>
<dbReference type="AlphaFoldDB" id="A0A953I649"/>
<dbReference type="Pfam" id="PF01098">
    <property type="entry name" value="FTSW_RODA_SPOVE"/>
    <property type="match status" value="1"/>
</dbReference>
<keyword evidence="6" id="KW-0573">Peptidoglycan synthesis</keyword>
<evidence type="ECO:0000256" key="3">
    <source>
        <dbReference type="ARBA" id="ARBA00022679"/>
    </source>
</evidence>
<evidence type="ECO:0000256" key="14">
    <source>
        <dbReference type="ARBA" id="ARBA00044770"/>
    </source>
</evidence>
<keyword evidence="2" id="KW-0328">Glycosyltransferase</keyword>
<feature type="transmembrane region" description="Helical" evidence="18">
    <location>
        <begin position="351"/>
        <end position="372"/>
    </location>
</feature>
<feature type="transmembrane region" description="Helical" evidence="18">
    <location>
        <begin position="197"/>
        <end position="214"/>
    </location>
</feature>
<comment type="similarity">
    <text evidence="11">Belongs to the SEDS family. FtsW subfamily.</text>
</comment>
<evidence type="ECO:0000256" key="1">
    <source>
        <dbReference type="ARBA" id="ARBA00004141"/>
    </source>
</evidence>
<dbReference type="RefSeq" id="WP_273377839.1">
    <property type="nucleotide sequence ID" value="NZ_PIUK01000014.1"/>
</dbReference>
<evidence type="ECO:0000256" key="7">
    <source>
        <dbReference type="ARBA" id="ARBA00022989"/>
    </source>
</evidence>
<dbReference type="EMBL" id="PIUK01000014">
    <property type="protein sequence ID" value="MBY6275158.1"/>
    <property type="molecule type" value="Genomic_DNA"/>
</dbReference>
<feature type="transmembrane region" description="Helical" evidence="18">
    <location>
        <begin position="88"/>
        <end position="109"/>
    </location>
</feature>
<proteinExistence type="inferred from homology"/>
<evidence type="ECO:0000256" key="10">
    <source>
        <dbReference type="ARBA" id="ARBA00033270"/>
    </source>
</evidence>
<dbReference type="Proteomes" id="UP000732377">
    <property type="component" value="Unassembled WGS sequence"/>
</dbReference>
<keyword evidence="7 18" id="KW-1133">Transmembrane helix</keyword>
<comment type="caution">
    <text evidence="19">The sequence shown here is derived from an EMBL/GenBank/DDBJ whole genome shotgun (WGS) entry which is preliminary data.</text>
</comment>
<keyword evidence="3" id="KW-0808">Transferase</keyword>
<gene>
    <name evidence="19" type="ORF">CWE10_02925</name>
</gene>
<evidence type="ECO:0000256" key="12">
    <source>
        <dbReference type="ARBA" id="ARBA00041185"/>
    </source>
</evidence>
<evidence type="ECO:0000256" key="8">
    <source>
        <dbReference type="ARBA" id="ARBA00023136"/>
    </source>
</evidence>
<dbReference type="InterPro" id="IPR001182">
    <property type="entry name" value="FtsW/RodA"/>
</dbReference>
<evidence type="ECO:0000313" key="19">
    <source>
        <dbReference type="EMBL" id="MBY6275158.1"/>
    </source>
</evidence>
<evidence type="ECO:0000256" key="2">
    <source>
        <dbReference type="ARBA" id="ARBA00022676"/>
    </source>
</evidence>
<dbReference type="GO" id="GO:0051301">
    <property type="term" value="P:cell division"/>
    <property type="evidence" value="ECO:0007669"/>
    <property type="project" value="InterPro"/>
</dbReference>
<comment type="catalytic activity">
    <reaction evidence="15">
        <text>[GlcNAc-(1-&gt;4)-Mur2Ac(oyl-L-Ala-gamma-D-Glu-L-Lys-D-Ala-D-Ala)](n)-di-trans,octa-cis-undecaprenyl diphosphate + beta-D-GlcNAc-(1-&gt;4)-Mur2Ac(oyl-L-Ala-gamma-D-Glu-L-Lys-D-Ala-D-Ala)-di-trans,octa-cis-undecaprenyl diphosphate = [GlcNAc-(1-&gt;4)-Mur2Ac(oyl-L-Ala-gamma-D-Glu-L-Lys-D-Ala-D-Ala)](n+1)-di-trans,octa-cis-undecaprenyl diphosphate + di-trans,octa-cis-undecaprenyl diphosphate + H(+)</text>
        <dbReference type="Rhea" id="RHEA:23708"/>
        <dbReference type="Rhea" id="RHEA-COMP:9602"/>
        <dbReference type="Rhea" id="RHEA-COMP:9603"/>
        <dbReference type="ChEBI" id="CHEBI:15378"/>
        <dbReference type="ChEBI" id="CHEBI:58405"/>
        <dbReference type="ChEBI" id="CHEBI:60033"/>
        <dbReference type="ChEBI" id="CHEBI:78435"/>
        <dbReference type="EC" id="2.4.99.28"/>
    </reaction>
</comment>
<name>A0A953I649_SYMTR</name>
<evidence type="ECO:0000256" key="18">
    <source>
        <dbReference type="SAM" id="Phobius"/>
    </source>
</evidence>
<keyword evidence="5" id="KW-0133">Cell shape</keyword>
<feature type="transmembrane region" description="Helical" evidence="18">
    <location>
        <begin position="60"/>
        <end position="82"/>
    </location>
</feature>
<sequence length="404" mass="43114">MARTVPSARRPPAPAAPPPVPGLPDGLLIVALIGLVSLGMVMIYSTTVHEGSPSAVVRELALQFGVGCAGLLLGMLVPLSWWRRLTPLLLVGAAGALASLLIPGNPLAITRLGATRWLQVGPLSIQPSEFAKLAFILFSAGFLDRNFRRMRLPQWMVYLGVTAGVALLIYREPDLGTAAVIGGIAICMLWVARVHWFWVLSLSGGAVGAILLLARTKQHQQERLLAWRNPWAFQDTIGHQIIQSWTAMARGGLWGVGLGQSLQKLGNRLPEAETDFIFSVVVEELGLVGGIAVILLFVLFAWRGFTIALRAPDRYSMLLAAGITTWVAGQAALNVGVVTGTLPNTGIPLPFLSSGGSSLLALMIATGLLLAVSRLPPAEPKPSARAEPGPEPAARPGRRRFRHH</sequence>
<dbReference type="GO" id="GO:0008360">
    <property type="term" value="P:regulation of cell shape"/>
    <property type="evidence" value="ECO:0007669"/>
    <property type="project" value="UniProtKB-KW"/>
</dbReference>
<keyword evidence="8 18" id="KW-0472">Membrane</keyword>
<evidence type="ECO:0000256" key="15">
    <source>
        <dbReference type="ARBA" id="ARBA00049902"/>
    </source>
</evidence>
<feature type="region of interest" description="Disordered" evidence="17">
    <location>
        <begin position="378"/>
        <end position="404"/>
    </location>
</feature>
<dbReference type="PANTHER" id="PTHR30474:SF2">
    <property type="entry name" value="PEPTIDOGLYCAN GLYCOSYLTRANSFERASE FTSW-RELATED"/>
    <property type="match status" value="1"/>
</dbReference>
<evidence type="ECO:0000256" key="11">
    <source>
        <dbReference type="ARBA" id="ARBA00038053"/>
    </source>
</evidence>
<feature type="transmembrane region" description="Helical" evidence="18">
    <location>
        <begin position="152"/>
        <end position="169"/>
    </location>
</feature>
<feature type="transmembrane region" description="Helical" evidence="18">
    <location>
        <begin position="27"/>
        <end position="48"/>
    </location>
</feature>